<dbReference type="SUPFAM" id="SSF111331">
    <property type="entry name" value="NAD kinase/diacylglycerol kinase-like"/>
    <property type="match status" value="1"/>
</dbReference>
<dbReference type="InterPro" id="IPR016064">
    <property type="entry name" value="NAD/diacylglycerol_kinase_sf"/>
</dbReference>
<dbReference type="GeneID" id="36339949"/>
<reference evidence="7 8" key="1">
    <citation type="journal article" date="2013" name="Nat. Genet.">
        <title>The genome of the hydatid tapeworm Echinococcus granulosus.</title>
        <authorList>
            <person name="Zheng H."/>
            <person name="Zhang W."/>
            <person name="Zhang L."/>
            <person name="Zhang Z."/>
            <person name="Li J."/>
            <person name="Lu G."/>
            <person name="Zhu Y."/>
            <person name="Wang Y."/>
            <person name="Huang Y."/>
            <person name="Liu J."/>
            <person name="Kang H."/>
            <person name="Chen J."/>
            <person name="Wang L."/>
            <person name="Chen A."/>
            <person name="Yu S."/>
            <person name="Gao Z."/>
            <person name="Jin L."/>
            <person name="Gu W."/>
            <person name="Wang Z."/>
            <person name="Zhao L."/>
            <person name="Shi B."/>
            <person name="Wen H."/>
            <person name="Lin R."/>
            <person name="Jones M.K."/>
            <person name="Brejova B."/>
            <person name="Vinar T."/>
            <person name="Zhao G."/>
            <person name="McManus D.P."/>
            <person name="Chen Z."/>
            <person name="Zhou Y."/>
            <person name="Wang S."/>
        </authorList>
    </citation>
    <scope>NUCLEOTIDE SEQUENCE [LARGE SCALE GENOMIC DNA]</scope>
</reference>
<dbReference type="Gene3D" id="2.60.200.30">
    <property type="entry name" value="Probable inorganic polyphosphate/atp-NAD kinase, domain 2"/>
    <property type="match status" value="1"/>
</dbReference>
<proteinExistence type="inferred from homology"/>
<dbReference type="OMA" id="CVYLMEA"/>
<dbReference type="Gene3D" id="3.40.50.10330">
    <property type="entry name" value="Probable inorganic polyphosphate/atp-NAD kinase, domain 1"/>
    <property type="match status" value="1"/>
</dbReference>
<organism evidence="7 8">
    <name type="scientific">Echinococcus granulosus</name>
    <name type="common">Hydatid tapeworm</name>
    <dbReference type="NCBI Taxonomy" id="6210"/>
    <lineage>
        <taxon>Eukaryota</taxon>
        <taxon>Metazoa</taxon>
        <taxon>Spiralia</taxon>
        <taxon>Lophotrochozoa</taxon>
        <taxon>Platyhelminthes</taxon>
        <taxon>Cestoda</taxon>
        <taxon>Eucestoda</taxon>
        <taxon>Cyclophyllidea</taxon>
        <taxon>Taeniidae</taxon>
        <taxon>Echinococcus</taxon>
        <taxon>Echinococcus granulosus group</taxon>
    </lineage>
</organism>
<dbReference type="PANTHER" id="PTHR20275:SF0">
    <property type="entry name" value="NAD KINASE"/>
    <property type="match status" value="1"/>
</dbReference>
<evidence type="ECO:0000256" key="5">
    <source>
        <dbReference type="ARBA" id="ARBA00022857"/>
    </source>
</evidence>
<dbReference type="HAMAP" id="MF_00361">
    <property type="entry name" value="NAD_kinase"/>
    <property type="match status" value="1"/>
</dbReference>
<gene>
    <name evidence="7" type="ORF">EGR_04234</name>
</gene>
<dbReference type="OrthoDB" id="24581at2759"/>
<comment type="caution">
    <text evidence="7">The sequence shown here is derived from an EMBL/GenBank/DDBJ whole genome shotgun (WGS) entry which is preliminary data.</text>
</comment>
<accession>W6UIY7</accession>
<dbReference type="AlphaFoldDB" id="W6UIY7"/>
<dbReference type="Pfam" id="PF20143">
    <property type="entry name" value="NAD_kinase_C"/>
    <property type="match status" value="1"/>
</dbReference>
<keyword evidence="5" id="KW-0521">NADP</keyword>
<dbReference type="CTD" id="36339949"/>
<dbReference type="RefSeq" id="XP_024352184.1">
    <property type="nucleotide sequence ID" value="XM_024493483.1"/>
</dbReference>
<dbReference type="Pfam" id="PF01513">
    <property type="entry name" value="NAD_kinase"/>
    <property type="match status" value="1"/>
</dbReference>
<evidence type="ECO:0000313" key="7">
    <source>
        <dbReference type="EMBL" id="EUB60988.1"/>
    </source>
</evidence>
<evidence type="ECO:0000256" key="2">
    <source>
        <dbReference type="ARBA" id="ARBA00012120"/>
    </source>
</evidence>
<dbReference type="InterPro" id="IPR002504">
    <property type="entry name" value="NADK"/>
</dbReference>
<dbReference type="InterPro" id="IPR017437">
    <property type="entry name" value="ATP-NAD_kinase_PpnK-typ_C"/>
</dbReference>
<evidence type="ECO:0000256" key="1">
    <source>
        <dbReference type="ARBA" id="ARBA00010995"/>
    </source>
</evidence>
<dbReference type="Proteomes" id="UP000019149">
    <property type="component" value="Unassembled WGS sequence"/>
</dbReference>
<dbReference type="KEGG" id="egl:EGR_04234"/>
<evidence type="ECO:0000256" key="3">
    <source>
        <dbReference type="ARBA" id="ARBA00022679"/>
    </source>
</evidence>
<dbReference type="InterPro" id="IPR017438">
    <property type="entry name" value="ATP-NAD_kinase_N"/>
</dbReference>
<protein>
    <recommendedName>
        <fullName evidence="2">NAD(+) kinase</fullName>
        <ecNumber evidence="2">2.7.1.23</ecNumber>
    </recommendedName>
</protein>
<sequence length="455" mass="51094">MLLPFYSNFLVLVHPSESYALEYRVLARPDAFGFLMCEVVCIHPSFSLKRQGNAYRIKWNYWSRNILIIHKMNTPSVVTGLKAIVYFLLKYFNAFIFLEKPSIEVLQADEEFRPILDAHFRHDRPLSSGDRKGSVTALEHVDLPPEITDAGKRPEQFWQADTQMVNSESAIVVFDSQMINEPSLTDMVICMGGDGTLLHVASLFQDTVPPIISFYMGSLGFLTPFNFADFPHVLEQIYNEGGPCILRSRLCCQMIRGKNSELSSPPSIELDSVGSQTGADFFHILNEATFTRGNCPYLTILALSVDGKEVTRFRGDGLIISTPTGSTAYSMSAGASILNPAVPAILVTPINAHSLSCRPLVLPFSTRLEVSIAPDARCDSVHLSNDGRLRHHHIIHKDDRVVFTASHYPVPCFGSENQVADWFKDLALCLHWNARQRQNEFNEADFMPGRFHEYS</sequence>
<name>W6UIY7_ECHGR</name>
<evidence type="ECO:0000256" key="4">
    <source>
        <dbReference type="ARBA" id="ARBA00022777"/>
    </source>
</evidence>
<comment type="similarity">
    <text evidence="1">Belongs to the NAD kinase family.</text>
</comment>
<evidence type="ECO:0000256" key="6">
    <source>
        <dbReference type="ARBA" id="ARBA00023027"/>
    </source>
</evidence>
<keyword evidence="4 7" id="KW-0418">Kinase</keyword>
<dbReference type="GO" id="GO:0006741">
    <property type="term" value="P:NADP+ biosynthetic process"/>
    <property type="evidence" value="ECO:0007669"/>
    <property type="project" value="InterPro"/>
</dbReference>
<dbReference type="STRING" id="6210.W6UIY7"/>
<dbReference type="GO" id="GO:0003951">
    <property type="term" value="F:NAD+ kinase activity"/>
    <property type="evidence" value="ECO:0007669"/>
    <property type="project" value="UniProtKB-EC"/>
</dbReference>
<dbReference type="EMBL" id="APAU02000025">
    <property type="protein sequence ID" value="EUB60988.1"/>
    <property type="molecule type" value="Genomic_DNA"/>
</dbReference>
<dbReference type="PANTHER" id="PTHR20275">
    <property type="entry name" value="NAD KINASE"/>
    <property type="match status" value="1"/>
</dbReference>
<evidence type="ECO:0000313" key="8">
    <source>
        <dbReference type="Proteomes" id="UP000019149"/>
    </source>
</evidence>
<dbReference type="EC" id="2.7.1.23" evidence="2"/>
<keyword evidence="6" id="KW-0520">NAD</keyword>
<keyword evidence="3" id="KW-0808">Transferase</keyword>
<keyword evidence="8" id="KW-1185">Reference proteome</keyword>
<dbReference type="GO" id="GO:0019674">
    <property type="term" value="P:NAD+ metabolic process"/>
    <property type="evidence" value="ECO:0007669"/>
    <property type="project" value="InterPro"/>
</dbReference>